<feature type="transmembrane region" description="Helical" evidence="1">
    <location>
        <begin position="50"/>
        <end position="72"/>
    </location>
</feature>
<name>A0ABV4U223_9BACT</name>
<sequence length="86" mass="9384">MPPPTPKPATTWPAYALGAVLGCIIGLLAAELSFAITSRVTGRGWADAAWWQYGIAGVMFLIAAMLVMLWLGRRVRSATNQRRPRD</sequence>
<dbReference type="RefSeq" id="WP_425344147.1">
    <property type="nucleotide sequence ID" value="NZ_JBGUBD010000002.1"/>
</dbReference>
<proteinExistence type="predicted"/>
<protein>
    <submittedName>
        <fullName evidence="2">Uncharacterized protein</fullName>
    </submittedName>
</protein>
<feature type="transmembrane region" description="Helical" evidence="1">
    <location>
        <begin position="12"/>
        <end position="30"/>
    </location>
</feature>
<evidence type="ECO:0000256" key="1">
    <source>
        <dbReference type="SAM" id="Phobius"/>
    </source>
</evidence>
<reference evidence="2 3" key="1">
    <citation type="submission" date="2024-08" db="EMBL/GenBank/DDBJ databases">
        <title>Whole-genome sequencing of halo(alkali)philic microorganisms from hypersaline lakes.</title>
        <authorList>
            <person name="Sorokin D.Y."/>
            <person name="Merkel A.Y."/>
            <person name="Messina E."/>
            <person name="Yakimov M."/>
        </authorList>
    </citation>
    <scope>NUCLEOTIDE SEQUENCE [LARGE SCALE GENOMIC DNA]</scope>
    <source>
        <strain evidence="2 3">AB-hyl4</strain>
    </source>
</reference>
<evidence type="ECO:0000313" key="2">
    <source>
        <dbReference type="EMBL" id="MFA9477220.1"/>
    </source>
</evidence>
<keyword evidence="3" id="KW-1185">Reference proteome</keyword>
<dbReference type="Proteomes" id="UP001575105">
    <property type="component" value="Unassembled WGS sequence"/>
</dbReference>
<dbReference type="PROSITE" id="PS51257">
    <property type="entry name" value="PROKAR_LIPOPROTEIN"/>
    <property type="match status" value="1"/>
</dbReference>
<keyword evidence="1" id="KW-0472">Membrane</keyword>
<comment type="caution">
    <text evidence="2">The sequence shown here is derived from an EMBL/GenBank/DDBJ whole genome shotgun (WGS) entry which is preliminary data.</text>
</comment>
<keyword evidence="1" id="KW-1133">Transmembrane helix</keyword>
<gene>
    <name evidence="2" type="ORF">ACERK3_02815</name>
</gene>
<organism evidence="2 3">
    <name type="scientific">Natronomicrosphaera hydrolytica</name>
    <dbReference type="NCBI Taxonomy" id="3242702"/>
    <lineage>
        <taxon>Bacteria</taxon>
        <taxon>Pseudomonadati</taxon>
        <taxon>Planctomycetota</taxon>
        <taxon>Phycisphaerae</taxon>
        <taxon>Phycisphaerales</taxon>
        <taxon>Phycisphaeraceae</taxon>
        <taxon>Natronomicrosphaera</taxon>
    </lineage>
</organism>
<evidence type="ECO:0000313" key="3">
    <source>
        <dbReference type="Proteomes" id="UP001575105"/>
    </source>
</evidence>
<keyword evidence="1" id="KW-0812">Transmembrane</keyword>
<accession>A0ABV4U223</accession>
<dbReference type="EMBL" id="JBGUBD010000002">
    <property type="protein sequence ID" value="MFA9477220.1"/>
    <property type="molecule type" value="Genomic_DNA"/>
</dbReference>